<accession>A0ABW5XXP2</accession>
<evidence type="ECO:0000313" key="2">
    <source>
        <dbReference type="Proteomes" id="UP001597568"/>
    </source>
</evidence>
<evidence type="ECO:0000313" key="1">
    <source>
        <dbReference type="EMBL" id="MFD2867779.1"/>
    </source>
</evidence>
<keyword evidence="2" id="KW-1185">Reference proteome</keyword>
<comment type="caution">
    <text evidence="1">The sequence shown here is derived from an EMBL/GenBank/DDBJ whole genome shotgun (WGS) entry which is preliminary data.</text>
</comment>
<reference evidence="2" key="1">
    <citation type="journal article" date="2019" name="Int. J. Syst. Evol. Microbiol.">
        <title>The Global Catalogue of Microorganisms (GCM) 10K type strain sequencing project: providing services to taxonomists for standard genome sequencing and annotation.</title>
        <authorList>
            <consortium name="The Broad Institute Genomics Platform"/>
            <consortium name="The Broad Institute Genome Sequencing Center for Infectious Disease"/>
            <person name="Wu L."/>
            <person name="Ma J."/>
        </authorList>
    </citation>
    <scope>NUCLEOTIDE SEQUENCE [LARGE SCALE GENOMIC DNA]</scope>
    <source>
        <strain evidence="2">KCTC 33522</strain>
    </source>
</reference>
<name>A0ABW5XXP2_9BACL</name>
<dbReference type="Proteomes" id="UP001597568">
    <property type="component" value="Unassembled WGS sequence"/>
</dbReference>
<dbReference type="EMBL" id="JBHUOR010000023">
    <property type="protein sequence ID" value="MFD2867779.1"/>
    <property type="molecule type" value="Genomic_DNA"/>
</dbReference>
<gene>
    <name evidence="1" type="ORF">ACFSY7_04560</name>
</gene>
<dbReference type="RefSeq" id="WP_380147007.1">
    <property type="nucleotide sequence ID" value="NZ_JBHUOR010000023.1"/>
</dbReference>
<sequence length="388" mass="44069">MKKWFMGSLVATIAISSLPGDADAREIIRSATKQATTFYKHAGKVELRVIEAEEIVLIRKRGAVWTKIEYANKFGYVATKDLRFPETDQEKEAKLKVQGEALKKKTAAYNRLVEKGLFDRLIGQEDLSYRLALAQFESHIQSVGVSKKAAKRLTTSYVNPGKRAIKRVKYELVAWQLMELAQTQVRNMAYDEATVTYKKIQKELKSGKALRKKMKSPALPKTFQQKITKRVASIQKRLKTSTFNDLLQEGHVHWMSEIQFEPITAATPYIDSNNKKHTNGFVLKQSADRAAVMISLHLPDSNIFNQQQVIFKKVRYTLSRSPGMNEELLEAPITMVLRGDKVLKTATTLEPLNEPIEKEAVISADSAIFFEFEHVPKGIAVTDIVFYR</sequence>
<protein>
    <recommendedName>
        <fullName evidence="3">SH3 domain-containing protein</fullName>
    </recommendedName>
</protein>
<proteinExistence type="predicted"/>
<organism evidence="1 2">
    <name type="scientific">Kurthia populi</name>
    <dbReference type="NCBI Taxonomy" id="1562132"/>
    <lineage>
        <taxon>Bacteria</taxon>
        <taxon>Bacillati</taxon>
        <taxon>Bacillota</taxon>
        <taxon>Bacilli</taxon>
        <taxon>Bacillales</taxon>
        <taxon>Caryophanaceae</taxon>
        <taxon>Kurthia</taxon>
    </lineage>
</organism>
<evidence type="ECO:0008006" key="3">
    <source>
        <dbReference type="Google" id="ProtNLM"/>
    </source>
</evidence>